<name>A0ABY1M267_9BACL</name>
<evidence type="ECO:0000313" key="2">
    <source>
        <dbReference type="EMBL" id="SMF55793.1"/>
    </source>
</evidence>
<feature type="signal peptide" evidence="1">
    <location>
        <begin position="1"/>
        <end position="26"/>
    </location>
</feature>
<dbReference type="Gene3D" id="2.60.120.380">
    <property type="match status" value="1"/>
</dbReference>
<gene>
    <name evidence="2" type="ORF">SAMN02744124_03687</name>
</gene>
<evidence type="ECO:0000256" key="1">
    <source>
        <dbReference type="SAM" id="SignalP"/>
    </source>
</evidence>
<reference evidence="2 3" key="1">
    <citation type="submission" date="2017-04" db="EMBL/GenBank/DDBJ databases">
        <authorList>
            <person name="Varghese N."/>
            <person name="Submissions S."/>
        </authorList>
    </citation>
    <scope>NUCLEOTIDE SEQUENCE [LARGE SCALE GENOMIC DNA]</scope>
    <source>
        <strain evidence="2 3">J12</strain>
    </source>
</reference>
<evidence type="ECO:0000313" key="3">
    <source>
        <dbReference type="Proteomes" id="UP000192939"/>
    </source>
</evidence>
<keyword evidence="3" id="KW-1185">Reference proteome</keyword>
<sequence length="1058" mass="116117">MRRSKAILTCLVALLFLGSLGPVSLRAEGESSWNSLGVVKPPVEHNSSPSVTKDVYTVTNSVYLLAAEKTELVIYPGESVRFTNDTSNLISITTDAKSSNDIRYDYVSYNSEGKVTYDDLAHTGSASVLSKGGTTVITVDYPYPLTVSFNSELSYAYSPVPALLKKTLRRGESYFISNQAYAGRSIMSDATSTNGKRYDYAVYKEDGSLEKSSFDTYTKPSFSVGDSIILTGASEEPVTVGVPYEGFIGYETDEPAYDSVLLYPGESYKFTNVGTKSDRIEHSGTTKDKFDYVVYDANGTETSRGTNTSTMPLVAVGRYMTLTLLTDNPVRVGGPYRSFMGGNRQDDAISRVTLSPGVSYKFTNNGTLRNPVNNNAREVDGLYDYTVYEADGSYYSQGFDSISTPQLPPGGFAIITVQGSVPVTFDYTDDFSAEVSAEPSHFRVTLSQGESYEFTNISSSLRTLRSNATSSNRFDWVEYYPDGTQQGKRENTYTDPQVSSGNSIVVTAVSAPVTFGANYRLFSWKDKPGEAISKQIVRLGESYTFSNTGSKSIVINSDARDVGGIYDAAVYRADGSVYSVSFEETGNVTIPAGGYAIITGQSASPVKISYTDTITVASSANPALLRATVAPGNAYTYKNISNETEFLYSNATMNTNEFAYVIRRPDGTVHSEGASRYTSVQVSAGYTITVTPLAAPITFGAVYTSFTGTAGEDPTVKRVTLYQNESYLFTNLQASPQTLTSDAKASLGTGYDYAIYRADGMPDTAKFDQDGNLSVPANSQVVVTVTTDRAVTFTYGQAFQASPSAEPALLKRVLEPEQRIGFKNIGNFEAKLTTNANISANRYFDFTILDAYGNIVRQGNQTATSYDVPAGGTIQVKTTSANAVLFTAPYRNFEFVHVEEYVFEDLLHRQVLYVYKQAGQSGYYRFTAPETGRYRFATKELQNFAIQPILTLYDQPNLRTALASSNENEQEFGLDYTVLEFDLQAGKTYYLKLEEENALPLELQLMASIMTVLPEAKFNYRPDGRLTEILFPTGDKLIYDYDPNGNLKYRTKKVFPFQ</sequence>
<feature type="chain" id="PRO_5046013685" evidence="1">
    <location>
        <begin position="27"/>
        <end position="1058"/>
    </location>
</feature>
<dbReference type="EMBL" id="FXAE01000050">
    <property type="protein sequence ID" value="SMF55793.1"/>
    <property type="molecule type" value="Genomic_DNA"/>
</dbReference>
<dbReference type="Proteomes" id="UP000192939">
    <property type="component" value="Unassembled WGS sequence"/>
</dbReference>
<keyword evidence="1" id="KW-0732">Signal</keyword>
<proteinExistence type="predicted"/>
<accession>A0ABY1M267</accession>
<protein>
    <submittedName>
        <fullName evidence="2">Uncharacterized protein</fullName>
    </submittedName>
</protein>
<comment type="caution">
    <text evidence="2">The sequence shown here is derived from an EMBL/GenBank/DDBJ whole genome shotgun (WGS) entry which is preliminary data.</text>
</comment>
<organism evidence="2 3">
    <name type="scientific">Paenibacillus barengoltzii J12</name>
    <dbReference type="NCBI Taxonomy" id="935846"/>
    <lineage>
        <taxon>Bacteria</taxon>
        <taxon>Bacillati</taxon>
        <taxon>Bacillota</taxon>
        <taxon>Bacilli</taxon>
        <taxon>Bacillales</taxon>
        <taxon>Paenibacillaceae</taxon>
        <taxon>Paenibacillus</taxon>
    </lineage>
</organism>